<dbReference type="EMBL" id="JAAMPC010000007">
    <property type="protein sequence ID" value="KAG2303170.1"/>
    <property type="molecule type" value="Genomic_DNA"/>
</dbReference>
<feature type="domain" description="DUF1985" evidence="3">
    <location>
        <begin position="165"/>
        <end position="293"/>
    </location>
</feature>
<dbReference type="AlphaFoldDB" id="A0A8X7SAR7"/>
<feature type="region of interest" description="Disordered" evidence="1">
    <location>
        <begin position="52"/>
        <end position="83"/>
    </location>
</feature>
<keyword evidence="5" id="KW-1185">Reference proteome</keyword>
<feature type="domain" description="DUF287" evidence="2">
    <location>
        <begin position="386"/>
        <end position="432"/>
    </location>
</feature>
<protein>
    <recommendedName>
        <fullName evidence="6">DUF1985 domain-containing protein</fullName>
    </recommendedName>
</protein>
<evidence type="ECO:0000313" key="5">
    <source>
        <dbReference type="Proteomes" id="UP000886595"/>
    </source>
</evidence>
<dbReference type="PANTHER" id="PTHR48449">
    <property type="entry name" value="DUF1985 DOMAIN-CONTAINING PROTEIN"/>
    <property type="match status" value="1"/>
</dbReference>
<dbReference type="OrthoDB" id="1109756at2759"/>
<dbReference type="Proteomes" id="UP000886595">
    <property type="component" value="Unassembled WGS sequence"/>
</dbReference>
<accession>A0A8X7SAR7</accession>
<evidence type="ECO:0000313" key="4">
    <source>
        <dbReference type="EMBL" id="KAG2303170.1"/>
    </source>
</evidence>
<dbReference type="InterPro" id="IPR015410">
    <property type="entry name" value="DUF1985"/>
</dbReference>
<evidence type="ECO:0000259" key="2">
    <source>
        <dbReference type="Pfam" id="PF03384"/>
    </source>
</evidence>
<dbReference type="Pfam" id="PF03384">
    <property type="entry name" value="DUF287"/>
    <property type="match status" value="1"/>
</dbReference>
<evidence type="ECO:0000259" key="3">
    <source>
        <dbReference type="Pfam" id="PF09331"/>
    </source>
</evidence>
<comment type="caution">
    <text evidence="4">The sequence shown here is derived from an EMBL/GenBank/DDBJ whole genome shotgun (WGS) entry which is preliminary data.</text>
</comment>
<organism evidence="4 5">
    <name type="scientific">Brassica carinata</name>
    <name type="common">Ethiopian mustard</name>
    <name type="synonym">Abyssinian cabbage</name>
    <dbReference type="NCBI Taxonomy" id="52824"/>
    <lineage>
        <taxon>Eukaryota</taxon>
        <taxon>Viridiplantae</taxon>
        <taxon>Streptophyta</taxon>
        <taxon>Embryophyta</taxon>
        <taxon>Tracheophyta</taxon>
        <taxon>Spermatophyta</taxon>
        <taxon>Magnoliopsida</taxon>
        <taxon>eudicotyledons</taxon>
        <taxon>Gunneridae</taxon>
        <taxon>Pentapetalae</taxon>
        <taxon>rosids</taxon>
        <taxon>malvids</taxon>
        <taxon>Brassicales</taxon>
        <taxon>Brassicaceae</taxon>
        <taxon>Brassiceae</taxon>
        <taxon>Brassica</taxon>
    </lineage>
</organism>
<dbReference type="InterPro" id="IPR005048">
    <property type="entry name" value="DUF287"/>
</dbReference>
<name>A0A8X7SAR7_BRACI</name>
<dbReference type="PANTHER" id="PTHR48449:SF1">
    <property type="entry name" value="DUF1985 DOMAIN-CONTAINING PROTEIN"/>
    <property type="match status" value="1"/>
</dbReference>
<evidence type="ECO:0000256" key="1">
    <source>
        <dbReference type="SAM" id="MobiDB-lite"/>
    </source>
</evidence>
<dbReference type="Pfam" id="PF09331">
    <property type="entry name" value="DUF1985"/>
    <property type="match status" value="1"/>
</dbReference>
<evidence type="ECO:0008006" key="6">
    <source>
        <dbReference type="Google" id="ProtNLM"/>
    </source>
</evidence>
<proteinExistence type="predicted"/>
<gene>
    <name evidence="4" type="ORF">Bca52824_031821</name>
</gene>
<sequence length="505" mass="58720">MEDLLKTYGRLTKDFRKHIYGSDNHQSAHIRLRLKKNFTAKTISGEYRNPSSMARVFNDTDPRNPSSMAEDLRNPSSMGTESVPPPEMLFDPSCYRQMCRMGTSCRVSDTLDLIETKLKHKDKDKDEIAWFHHHPQFKHVFHMPRYTSHKLMGLWALAIRTAYIKDNQWWSAVNGIPVRYSIREHALLTGLCCDELPSRKSFAEKHSLSLSFAHRNFLDIDKVDLSDVKEKLMSMAQDNEDLVKMALLYFIGSIIVRRKNKGKGLLDPFFLKLVNHLDMCKTFPWGTLSFKYCLDILADKMKEPSERFKPSLNSWNLPCFITPLEIFPFECIANLKSKYRLPVQGAVNTCPRMCKMEFCKTGEKDFSLNGIYKSIGTDKVSLILDIESILVPTIDEHHLVAEVQEPETDHSTINNWKLVLMEQKKICWDHLYEKDQSNWVVELKENTRERNEDNLETNLEVGEDEIIQREVELLKKKSDQQDKAIFDLRAQLEALKGQPRDDQQP</sequence>
<reference evidence="4 5" key="1">
    <citation type="submission" date="2020-02" db="EMBL/GenBank/DDBJ databases">
        <authorList>
            <person name="Ma Q."/>
            <person name="Huang Y."/>
            <person name="Song X."/>
            <person name="Pei D."/>
        </authorList>
    </citation>
    <scope>NUCLEOTIDE SEQUENCE [LARGE SCALE GENOMIC DNA]</scope>
    <source>
        <strain evidence="4">Sxm20200214</strain>
        <tissue evidence="4">Leaf</tissue>
    </source>
</reference>